<dbReference type="GO" id="GO:0055008">
    <property type="term" value="P:cardiac muscle tissue morphogenesis"/>
    <property type="evidence" value="ECO:0007669"/>
    <property type="project" value="TreeGrafter"/>
</dbReference>
<name>A0A9Q1I8A5_CONCO</name>
<evidence type="ECO:0000313" key="2">
    <source>
        <dbReference type="Proteomes" id="UP001152803"/>
    </source>
</evidence>
<dbReference type="PANTHER" id="PTHR15143:SF0">
    <property type="entry name" value="TELETHONIN"/>
    <property type="match status" value="1"/>
</dbReference>
<keyword evidence="2" id="KW-1185">Reference proteome</keyword>
<dbReference type="GO" id="GO:0048769">
    <property type="term" value="P:sarcomerogenesis"/>
    <property type="evidence" value="ECO:0007669"/>
    <property type="project" value="TreeGrafter"/>
</dbReference>
<reference evidence="1" key="1">
    <citation type="journal article" date="2023" name="Science">
        <title>Genome structures resolve the early diversification of teleost fishes.</title>
        <authorList>
            <person name="Parey E."/>
            <person name="Louis A."/>
            <person name="Montfort J."/>
            <person name="Bouchez O."/>
            <person name="Roques C."/>
            <person name="Iampietro C."/>
            <person name="Lluch J."/>
            <person name="Castinel A."/>
            <person name="Donnadieu C."/>
            <person name="Desvignes T."/>
            <person name="Floi Bucao C."/>
            <person name="Jouanno E."/>
            <person name="Wen M."/>
            <person name="Mejri S."/>
            <person name="Dirks R."/>
            <person name="Jansen H."/>
            <person name="Henkel C."/>
            <person name="Chen W.J."/>
            <person name="Zahm M."/>
            <person name="Cabau C."/>
            <person name="Klopp C."/>
            <person name="Thompson A.W."/>
            <person name="Robinson-Rechavi M."/>
            <person name="Braasch I."/>
            <person name="Lecointre G."/>
            <person name="Bobe J."/>
            <person name="Postlethwait J.H."/>
            <person name="Berthelot C."/>
            <person name="Roest Crollius H."/>
            <person name="Guiguen Y."/>
        </authorList>
    </citation>
    <scope>NUCLEOTIDE SEQUENCE</scope>
    <source>
        <strain evidence="1">Concon-B</strain>
    </source>
</reference>
<protein>
    <recommendedName>
        <fullName evidence="3">Telethonin</fullName>
    </recommendedName>
</protein>
<dbReference type="PANTHER" id="PTHR15143">
    <property type="entry name" value="TELETHONIN"/>
    <property type="match status" value="1"/>
</dbReference>
<organism evidence="1 2">
    <name type="scientific">Conger conger</name>
    <name type="common">Conger eel</name>
    <name type="synonym">Muraena conger</name>
    <dbReference type="NCBI Taxonomy" id="82655"/>
    <lineage>
        <taxon>Eukaryota</taxon>
        <taxon>Metazoa</taxon>
        <taxon>Chordata</taxon>
        <taxon>Craniata</taxon>
        <taxon>Vertebrata</taxon>
        <taxon>Euteleostomi</taxon>
        <taxon>Actinopterygii</taxon>
        <taxon>Neopterygii</taxon>
        <taxon>Teleostei</taxon>
        <taxon>Anguilliformes</taxon>
        <taxon>Congridae</taxon>
        <taxon>Conger</taxon>
    </lineage>
</organism>
<proteinExistence type="predicted"/>
<dbReference type="Pfam" id="PF09470">
    <property type="entry name" value="Telethonin"/>
    <property type="match status" value="1"/>
</dbReference>
<dbReference type="Proteomes" id="UP001152803">
    <property type="component" value="Unassembled WGS sequence"/>
</dbReference>
<dbReference type="GO" id="GO:0055003">
    <property type="term" value="P:cardiac myofibril assembly"/>
    <property type="evidence" value="ECO:0007669"/>
    <property type="project" value="TreeGrafter"/>
</dbReference>
<evidence type="ECO:0000313" key="1">
    <source>
        <dbReference type="EMBL" id="KAJ8288479.1"/>
    </source>
</evidence>
<dbReference type="InterPro" id="IPR015667">
    <property type="entry name" value="Telethonin"/>
</dbReference>
<dbReference type="InterPro" id="IPR023111">
    <property type="entry name" value="Titin-like_dom_sf"/>
</dbReference>
<comment type="caution">
    <text evidence="1">The sequence shown here is derived from an EMBL/GenBank/DDBJ whole genome shotgun (WGS) entry which is preliminary data.</text>
</comment>
<accession>A0A9Q1I8A5</accession>
<dbReference type="OrthoDB" id="9949665at2759"/>
<gene>
    <name evidence="1" type="ORF">COCON_G00011380</name>
</gene>
<dbReference type="Gene3D" id="2.20.160.10">
    <property type="entry name" value="titin domain like"/>
    <property type="match status" value="1"/>
</dbReference>
<dbReference type="EMBL" id="JAFJMO010000001">
    <property type="protein sequence ID" value="KAJ8288479.1"/>
    <property type="molecule type" value="Genomic_DNA"/>
</dbReference>
<dbReference type="GO" id="GO:0030240">
    <property type="term" value="P:skeletal muscle thin filament assembly"/>
    <property type="evidence" value="ECO:0007669"/>
    <property type="project" value="TreeGrafter"/>
</dbReference>
<dbReference type="GO" id="GO:0003009">
    <property type="term" value="P:skeletal muscle contraction"/>
    <property type="evidence" value="ECO:0007669"/>
    <property type="project" value="TreeGrafter"/>
</dbReference>
<sequence>MHCSSRKVRFYLVNAHCDVEEDNEEKREHYHYTWLDLVMQTRPEQKISLFEEDTSRKESYEQKQEANFLVKRHPAYQRILLGRQGGKMAEYLLPCKNVLPVPIFTPGKAASHRNSDRALGHSELKSVMEYDSTCLEKTEVSRITKDIPKVVQPARVAYRVSNLISPPRKSSHSPQRCQ</sequence>
<dbReference type="GO" id="GO:0030018">
    <property type="term" value="C:Z disc"/>
    <property type="evidence" value="ECO:0007669"/>
    <property type="project" value="TreeGrafter"/>
</dbReference>
<dbReference type="GO" id="GO:0031432">
    <property type="term" value="F:titin binding"/>
    <property type="evidence" value="ECO:0007669"/>
    <property type="project" value="TreeGrafter"/>
</dbReference>
<dbReference type="GO" id="GO:0008307">
    <property type="term" value="F:structural constituent of muscle"/>
    <property type="evidence" value="ECO:0007669"/>
    <property type="project" value="TreeGrafter"/>
</dbReference>
<dbReference type="GO" id="GO:0060048">
    <property type="term" value="P:cardiac muscle contraction"/>
    <property type="evidence" value="ECO:0007669"/>
    <property type="project" value="TreeGrafter"/>
</dbReference>
<evidence type="ECO:0008006" key="3">
    <source>
        <dbReference type="Google" id="ProtNLM"/>
    </source>
</evidence>
<dbReference type="AlphaFoldDB" id="A0A9Q1I8A5"/>
<dbReference type="GO" id="GO:0030674">
    <property type="term" value="F:protein-macromolecule adaptor activity"/>
    <property type="evidence" value="ECO:0007669"/>
    <property type="project" value="TreeGrafter"/>
</dbReference>
<dbReference type="GO" id="GO:0070080">
    <property type="term" value="F:titin Z domain binding"/>
    <property type="evidence" value="ECO:0007669"/>
    <property type="project" value="TreeGrafter"/>
</dbReference>
<dbReference type="GO" id="GO:0030241">
    <property type="term" value="P:skeletal muscle myosin thick filament assembly"/>
    <property type="evidence" value="ECO:0007669"/>
    <property type="project" value="TreeGrafter"/>
</dbReference>
<dbReference type="GO" id="GO:0035995">
    <property type="term" value="P:detection of muscle stretch"/>
    <property type="evidence" value="ECO:0007669"/>
    <property type="project" value="TreeGrafter"/>
</dbReference>